<name>A0A5N6IZR8_9EURO</name>
<keyword evidence="2" id="KW-1185">Reference proteome</keyword>
<gene>
    <name evidence="1" type="ORF">BDV30DRAFT_159454</name>
</gene>
<proteinExistence type="predicted"/>
<organism evidence="1 2">
    <name type="scientific">Aspergillus minisclerotigenes</name>
    <dbReference type="NCBI Taxonomy" id="656917"/>
    <lineage>
        <taxon>Eukaryota</taxon>
        <taxon>Fungi</taxon>
        <taxon>Dikarya</taxon>
        <taxon>Ascomycota</taxon>
        <taxon>Pezizomycotina</taxon>
        <taxon>Eurotiomycetes</taxon>
        <taxon>Eurotiomycetidae</taxon>
        <taxon>Eurotiales</taxon>
        <taxon>Aspergillaceae</taxon>
        <taxon>Aspergillus</taxon>
        <taxon>Aspergillus subgen. Circumdati</taxon>
    </lineage>
</organism>
<accession>A0A5N6IZR8</accession>
<sequence>MCFGPTTGRKELRKHFPRKGKKGRMFSLIAVMYVYSHLDLYTFGPTWGKQVVSHRRHVLMRIEMMRIRADSWLLYWILLHYGNL</sequence>
<dbReference type="Proteomes" id="UP000326289">
    <property type="component" value="Unassembled WGS sequence"/>
</dbReference>
<evidence type="ECO:0000313" key="1">
    <source>
        <dbReference type="EMBL" id="KAB8270823.1"/>
    </source>
</evidence>
<dbReference type="AlphaFoldDB" id="A0A5N6IZR8"/>
<reference evidence="1 2" key="1">
    <citation type="submission" date="2019-04" db="EMBL/GenBank/DDBJ databases">
        <title>Fungal friends and foes A comparative genomics study of 23 Aspergillus species from section Flavi.</title>
        <authorList>
            <consortium name="DOE Joint Genome Institute"/>
            <person name="Kjaerbolling I."/>
            <person name="Vesth T.C."/>
            <person name="Frisvad J.C."/>
            <person name="Nybo J.L."/>
            <person name="Theobald S."/>
            <person name="Kildgaard S."/>
            <person name="Petersen T.I."/>
            <person name="Kuo A."/>
            <person name="Sato A."/>
            <person name="Lyhne E.K."/>
            <person name="Kogle M.E."/>
            <person name="Wiebenga A."/>
            <person name="Kun R.S."/>
            <person name="Lubbers R.J."/>
            <person name="Makela M.R."/>
            <person name="Barry K."/>
            <person name="Chovatia M."/>
            <person name="Clum A."/>
            <person name="Daum C."/>
            <person name="Haridas S."/>
            <person name="He G."/>
            <person name="LaButti K."/>
            <person name="Lipzen A."/>
            <person name="Mondo S."/>
            <person name="Pangilinan J."/>
            <person name="Riley R."/>
            <person name="Salamov A."/>
            <person name="Simmons B.A."/>
            <person name="Magnuson J.K."/>
            <person name="Henrissat B."/>
            <person name="Mortensen U.H."/>
            <person name="Larsen T.O."/>
            <person name="De vries R.P."/>
            <person name="Grigoriev I.V."/>
            <person name="Machida M."/>
            <person name="Baker S.E."/>
            <person name="Andersen M.R."/>
        </authorList>
    </citation>
    <scope>NUCLEOTIDE SEQUENCE [LARGE SCALE GENOMIC DNA]</scope>
    <source>
        <strain evidence="1 2">CBS 117635</strain>
    </source>
</reference>
<protein>
    <submittedName>
        <fullName evidence="1">Uncharacterized protein</fullName>
    </submittedName>
</protein>
<evidence type="ECO:0000313" key="2">
    <source>
        <dbReference type="Proteomes" id="UP000326289"/>
    </source>
</evidence>
<dbReference type="EMBL" id="ML732824">
    <property type="protein sequence ID" value="KAB8270823.1"/>
    <property type="molecule type" value="Genomic_DNA"/>
</dbReference>